<dbReference type="AlphaFoldDB" id="A0AAD4C2V2"/>
<name>A0AAD4C2V2_BOLED</name>
<comment type="caution">
    <text evidence="1">The sequence shown here is derived from an EMBL/GenBank/DDBJ whole genome shotgun (WGS) entry which is preliminary data.</text>
</comment>
<keyword evidence="2" id="KW-1185">Reference proteome</keyword>
<accession>A0AAD4C2V2</accession>
<proteinExistence type="predicted"/>
<evidence type="ECO:0000313" key="2">
    <source>
        <dbReference type="Proteomes" id="UP001194468"/>
    </source>
</evidence>
<dbReference type="SUPFAM" id="SSF56112">
    <property type="entry name" value="Protein kinase-like (PK-like)"/>
    <property type="match status" value="1"/>
</dbReference>
<dbReference type="EMBL" id="WHUW01000004">
    <property type="protein sequence ID" value="KAF8447211.1"/>
    <property type="molecule type" value="Genomic_DNA"/>
</dbReference>
<evidence type="ECO:0000313" key="1">
    <source>
        <dbReference type="EMBL" id="KAF8447211.1"/>
    </source>
</evidence>
<protein>
    <submittedName>
        <fullName evidence="1">Uncharacterized protein</fullName>
    </submittedName>
</protein>
<gene>
    <name evidence="1" type="ORF">L210DRAFT_981323</name>
</gene>
<reference evidence="1" key="2">
    <citation type="journal article" date="2020" name="Nat. Commun.">
        <title>Large-scale genome sequencing of mycorrhizal fungi provides insights into the early evolution of symbiotic traits.</title>
        <authorList>
            <person name="Miyauchi S."/>
            <person name="Kiss E."/>
            <person name="Kuo A."/>
            <person name="Drula E."/>
            <person name="Kohler A."/>
            <person name="Sanchez-Garcia M."/>
            <person name="Morin E."/>
            <person name="Andreopoulos B."/>
            <person name="Barry K.W."/>
            <person name="Bonito G."/>
            <person name="Buee M."/>
            <person name="Carver A."/>
            <person name="Chen C."/>
            <person name="Cichocki N."/>
            <person name="Clum A."/>
            <person name="Culley D."/>
            <person name="Crous P.W."/>
            <person name="Fauchery L."/>
            <person name="Girlanda M."/>
            <person name="Hayes R.D."/>
            <person name="Keri Z."/>
            <person name="LaButti K."/>
            <person name="Lipzen A."/>
            <person name="Lombard V."/>
            <person name="Magnuson J."/>
            <person name="Maillard F."/>
            <person name="Murat C."/>
            <person name="Nolan M."/>
            <person name="Ohm R.A."/>
            <person name="Pangilinan J."/>
            <person name="Pereira M.F."/>
            <person name="Perotto S."/>
            <person name="Peter M."/>
            <person name="Pfister S."/>
            <person name="Riley R."/>
            <person name="Sitrit Y."/>
            <person name="Stielow J.B."/>
            <person name="Szollosi G."/>
            <person name="Zifcakova L."/>
            <person name="Stursova M."/>
            <person name="Spatafora J.W."/>
            <person name="Tedersoo L."/>
            <person name="Vaario L.M."/>
            <person name="Yamada A."/>
            <person name="Yan M."/>
            <person name="Wang P."/>
            <person name="Xu J."/>
            <person name="Bruns T."/>
            <person name="Baldrian P."/>
            <person name="Vilgalys R."/>
            <person name="Dunand C."/>
            <person name="Henrissat B."/>
            <person name="Grigoriev I.V."/>
            <person name="Hibbett D."/>
            <person name="Nagy L.G."/>
            <person name="Martin F.M."/>
        </authorList>
    </citation>
    <scope>NUCLEOTIDE SEQUENCE</scope>
    <source>
        <strain evidence="1">BED1</strain>
    </source>
</reference>
<organism evidence="1 2">
    <name type="scientific">Boletus edulis BED1</name>
    <dbReference type="NCBI Taxonomy" id="1328754"/>
    <lineage>
        <taxon>Eukaryota</taxon>
        <taxon>Fungi</taxon>
        <taxon>Dikarya</taxon>
        <taxon>Basidiomycota</taxon>
        <taxon>Agaricomycotina</taxon>
        <taxon>Agaricomycetes</taxon>
        <taxon>Agaricomycetidae</taxon>
        <taxon>Boletales</taxon>
        <taxon>Boletineae</taxon>
        <taxon>Boletaceae</taxon>
        <taxon>Boletoideae</taxon>
        <taxon>Boletus</taxon>
    </lineage>
</organism>
<sequence>MDASSRRCQYKHQEGQCHNAYPKTDISIYNRVEGVAPPDRQFSFSVVVRGDHARLLRWDPSAVVVTTAFNYRTNPRWMAEFLWRSDHFSVRGNRHKTVRSSAVVLAACPWFGSQPSATATPITTSHDHPESGPWSEERLLYMKDTWRFISDVPNVEVMPGHEIYKILRHRRTPNIPERVTGGDTEGDRTQTQELVNAPWLVSAVQVQMYETSYHAIFDALAAVDCAKILHRDTSAGNIILTDEGRDY</sequence>
<dbReference type="Proteomes" id="UP001194468">
    <property type="component" value="Unassembled WGS sequence"/>
</dbReference>
<reference evidence="1" key="1">
    <citation type="submission" date="2019-10" db="EMBL/GenBank/DDBJ databases">
        <authorList>
            <consortium name="DOE Joint Genome Institute"/>
            <person name="Kuo A."/>
            <person name="Miyauchi S."/>
            <person name="Kiss E."/>
            <person name="Drula E."/>
            <person name="Kohler A."/>
            <person name="Sanchez-Garcia M."/>
            <person name="Andreopoulos B."/>
            <person name="Barry K.W."/>
            <person name="Bonito G."/>
            <person name="Buee M."/>
            <person name="Carver A."/>
            <person name="Chen C."/>
            <person name="Cichocki N."/>
            <person name="Clum A."/>
            <person name="Culley D."/>
            <person name="Crous P.W."/>
            <person name="Fauchery L."/>
            <person name="Girlanda M."/>
            <person name="Hayes R."/>
            <person name="Keri Z."/>
            <person name="LaButti K."/>
            <person name="Lipzen A."/>
            <person name="Lombard V."/>
            <person name="Magnuson J."/>
            <person name="Maillard F."/>
            <person name="Morin E."/>
            <person name="Murat C."/>
            <person name="Nolan M."/>
            <person name="Ohm R."/>
            <person name="Pangilinan J."/>
            <person name="Pereira M."/>
            <person name="Perotto S."/>
            <person name="Peter M."/>
            <person name="Riley R."/>
            <person name="Sitrit Y."/>
            <person name="Stielow B."/>
            <person name="Szollosi G."/>
            <person name="Zifcakova L."/>
            <person name="Stursova M."/>
            <person name="Spatafora J.W."/>
            <person name="Tedersoo L."/>
            <person name="Vaario L.-M."/>
            <person name="Yamada A."/>
            <person name="Yan M."/>
            <person name="Wang P."/>
            <person name="Xu J."/>
            <person name="Bruns T."/>
            <person name="Baldrian P."/>
            <person name="Vilgalys R."/>
            <person name="Henrissat B."/>
            <person name="Grigoriev I.V."/>
            <person name="Hibbett D."/>
            <person name="Nagy L.G."/>
            <person name="Martin F.M."/>
        </authorList>
    </citation>
    <scope>NUCLEOTIDE SEQUENCE</scope>
    <source>
        <strain evidence="1">BED1</strain>
    </source>
</reference>
<dbReference type="InterPro" id="IPR011009">
    <property type="entry name" value="Kinase-like_dom_sf"/>
</dbReference>